<evidence type="ECO:0000313" key="1">
    <source>
        <dbReference type="EMBL" id="KEZ91792.1"/>
    </source>
</evidence>
<reference evidence="1 2" key="1">
    <citation type="submission" date="2014-07" db="EMBL/GenBank/DDBJ databases">
        <title>Draft genome of Clostridium celerecrescens 152B isolated from sediments associated with methane hydrate from Krishna Godavari basin.</title>
        <authorList>
            <person name="Honkalas V.S."/>
            <person name="Dabir A.P."/>
            <person name="Arora P."/>
            <person name="Dhakephalkar P.K."/>
        </authorList>
    </citation>
    <scope>NUCLEOTIDE SEQUENCE [LARGE SCALE GENOMIC DNA]</scope>
    <source>
        <strain evidence="1 2">152B</strain>
    </source>
</reference>
<evidence type="ECO:0000313" key="2">
    <source>
        <dbReference type="Proteomes" id="UP000028525"/>
    </source>
</evidence>
<accession>A0A084JS58</accession>
<organism evidence="1 2">
    <name type="scientific">Lacrimispora celerecrescens</name>
    <dbReference type="NCBI Taxonomy" id="29354"/>
    <lineage>
        <taxon>Bacteria</taxon>
        <taxon>Bacillati</taxon>
        <taxon>Bacillota</taxon>
        <taxon>Clostridia</taxon>
        <taxon>Lachnospirales</taxon>
        <taxon>Lachnospiraceae</taxon>
        <taxon>Lacrimispora</taxon>
    </lineage>
</organism>
<dbReference type="EMBL" id="JPME01000002">
    <property type="protein sequence ID" value="KEZ91792.1"/>
    <property type="molecule type" value="Genomic_DNA"/>
</dbReference>
<gene>
    <name evidence="1" type="ORF">IO98_01030</name>
</gene>
<comment type="caution">
    <text evidence="1">The sequence shown here is derived from an EMBL/GenBank/DDBJ whole genome shotgun (WGS) entry which is preliminary data.</text>
</comment>
<name>A0A084JS58_9FIRM</name>
<dbReference type="Proteomes" id="UP000028525">
    <property type="component" value="Unassembled WGS sequence"/>
</dbReference>
<keyword evidence="2" id="KW-1185">Reference proteome</keyword>
<sequence length="175" mass="20567">MAEIVKVYKEHLPSLRFIGKCYTNADRDGGFGHKWMEWFRNGWFGELETLGSEMNIDCSYLGFMRCNSNNFENTFEYWIGMFLPSDTSVPDGYDFIDLDEGSIGVCWIKGKEDDGSIYGMHDACIDKFQEHNMGSFMDDNEKRFYFFERYNCPRFSEKDEQGNVILDYCVYLSDQ</sequence>
<dbReference type="RefSeq" id="WP_038277177.1">
    <property type="nucleotide sequence ID" value="NZ_JPME01000002.1"/>
</dbReference>
<evidence type="ECO:0008006" key="3">
    <source>
        <dbReference type="Google" id="ProtNLM"/>
    </source>
</evidence>
<dbReference type="OrthoDB" id="1647584at2"/>
<dbReference type="AlphaFoldDB" id="A0A084JS58"/>
<proteinExistence type="predicted"/>
<protein>
    <recommendedName>
        <fullName evidence="3">AraC family transcriptional regulator</fullName>
    </recommendedName>
</protein>